<dbReference type="Gene3D" id="2.40.70.10">
    <property type="entry name" value="Acid Proteases"/>
    <property type="match status" value="1"/>
</dbReference>
<feature type="compositionally biased region" description="Basic and acidic residues" evidence="1">
    <location>
        <begin position="116"/>
        <end position="128"/>
    </location>
</feature>
<feature type="non-terminal residue" evidence="2">
    <location>
        <position position="498"/>
    </location>
</feature>
<dbReference type="InterPro" id="IPR021109">
    <property type="entry name" value="Peptidase_aspartic_dom_sf"/>
</dbReference>
<protein>
    <submittedName>
        <fullName evidence="2">Uncharacterized protein</fullName>
    </submittedName>
</protein>
<keyword evidence="3" id="KW-1185">Reference proteome</keyword>
<feature type="region of interest" description="Disordered" evidence="1">
    <location>
        <begin position="90"/>
        <end position="154"/>
    </location>
</feature>
<dbReference type="SUPFAM" id="SSF50630">
    <property type="entry name" value="Acid proteases"/>
    <property type="match status" value="1"/>
</dbReference>
<comment type="caution">
    <text evidence="2">The sequence shown here is derived from an EMBL/GenBank/DDBJ whole genome shotgun (WGS) entry which is preliminary data.</text>
</comment>
<dbReference type="EMBL" id="JANBUO010002186">
    <property type="protein sequence ID" value="KAJ2795461.1"/>
    <property type="molecule type" value="Genomic_DNA"/>
</dbReference>
<dbReference type="OrthoDB" id="2239428at2759"/>
<accession>A0A9W8HUU8</accession>
<name>A0A9W8HUU8_9FUNG</name>
<dbReference type="Proteomes" id="UP001140094">
    <property type="component" value="Unassembled WGS sequence"/>
</dbReference>
<proteinExistence type="predicted"/>
<reference evidence="2" key="1">
    <citation type="submission" date="2022-07" db="EMBL/GenBank/DDBJ databases">
        <title>Phylogenomic reconstructions and comparative analyses of Kickxellomycotina fungi.</title>
        <authorList>
            <person name="Reynolds N.K."/>
            <person name="Stajich J.E."/>
            <person name="Barry K."/>
            <person name="Grigoriev I.V."/>
            <person name="Crous P."/>
            <person name="Smith M.E."/>
        </authorList>
    </citation>
    <scope>NUCLEOTIDE SEQUENCE</scope>
    <source>
        <strain evidence="2">NRRL 1565</strain>
    </source>
</reference>
<evidence type="ECO:0000313" key="2">
    <source>
        <dbReference type="EMBL" id="KAJ2795461.1"/>
    </source>
</evidence>
<dbReference type="AlphaFoldDB" id="A0A9W8HUU8"/>
<evidence type="ECO:0000313" key="3">
    <source>
        <dbReference type="Proteomes" id="UP001140094"/>
    </source>
</evidence>
<feature type="compositionally biased region" description="Polar residues" evidence="1">
    <location>
        <begin position="139"/>
        <end position="149"/>
    </location>
</feature>
<evidence type="ECO:0000256" key="1">
    <source>
        <dbReference type="SAM" id="MobiDB-lite"/>
    </source>
</evidence>
<sequence length="498" mass="55175">MQLRVVLDCLFRAIGPQLEMMLRTEVPRARNRQLNLYRLLDVLANAEEDRNRYRSTATSARIMQRRMESYASAAGITLRGTTYLLPAHASETQGQASGSRPSRPAGPPPKMVSVNRDGRPNARPDNRRNGPQRTPEWRANSNRTQQSRSGFALRSHQTLMRDIQELDGDDVGDKVAAETNDAAETTNDYQTEADEAAYDDADIGIITFNNGDDSDEHWAESTSHHVRVTGMEATADSAKYWQLSEFDWCAEPLEPQLARAMGVTELHKLEVTAPSTNQVGPVGDERHTLISELGKVEQRALSKARFVPTKPQPKWTVPIRLAANGQDVSTITEVDTGSSMTLILRSIVERLGGKVEVLPGLIHLAGETTLPHWGRCTVMLSTADHSYVLRAEAFPQEITPPVLLGIDVIEQYGLGELLAGVKHRADHPVADNNGDDIPERIIGDDSEHREDILRKLKSVLEANAAIDLNQPCLLPGAVVHIPFHDDAEKLRLYQRQPA</sequence>
<organism evidence="2 3">
    <name type="scientific">Coemansia guatemalensis</name>
    <dbReference type="NCBI Taxonomy" id="2761395"/>
    <lineage>
        <taxon>Eukaryota</taxon>
        <taxon>Fungi</taxon>
        <taxon>Fungi incertae sedis</taxon>
        <taxon>Zoopagomycota</taxon>
        <taxon>Kickxellomycotina</taxon>
        <taxon>Kickxellomycetes</taxon>
        <taxon>Kickxellales</taxon>
        <taxon>Kickxellaceae</taxon>
        <taxon>Coemansia</taxon>
    </lineage>
</organism>
<gene>
    <name evidence="2" type="ORF">H4R20_005868</name>
</gene>
<dbReference type="CDD" id="cd00303">
    <property type="entry name" value="retropepsin_like"/>
    <property type="match status" value="1"/>
</dbReference>